<dbReference type="GO" id="GO:0046872">
    <property type="term" value="F:metal ion binding"/>
    <property type="evidence" value="ECO:0007669"/>
    <property type="project" value="UniProtKB-KW"/>
</dbReference>
<organism evidence="9 10">
    <name type="scientific">Sporocytophaga myxococcoides</name>
    <dbReference type="NCBI Taxonomy" id="153721"/>
    <lineage>
        <taxon>Bacteria</taxon>
        <taxon>Pseudomonadati</taxon>
        <taxon>Bacteroidota</taxon>
        <taxon>Cytophagia</taxon>
        <taxon>Cytophagales</taxon>
        <taxon>Cytophagaceae</taxon>
        <taxon>Sporocytophaga</taxon>
    </lineage>
</organism>
<evidence type="ECO:0000256" key="4">
    <source>
        <dbReference type="ARBA" id="ARBA00022982"/>
    </source>
</evidence>
<feature type="transmembrane region" description="Helical" evidence="7">
    <location>
        <begin position="43"/>
        <end position="61"/>
    </location>
</feature>
<dbReference type="AlphaFoldDB" id="A0A098LHK1"/>
<dbReference type="InterPro" id="IPR032879">
    <property type="entry name" value="FixG_C"/>
</dbReference>
<evidence type="ECO:0000313" key="9">
    <source>
        <dbReference type="EMBL" id="GAL85919.1"/>
    </source>
</evidence>
<dbReference type="InterPro" id="IPR013783">
    <property type="entry name" value="Ig-like_fold"/>
</dbReference>
<dbReference type="NCBIfam" id="TIGR02745">
    <property type="entry name" value="ccoG_rdxA_fixG"/>
    <property type="match status" value="1"/>
</dbReference>
<dbReference type="InterPro" id="IPR009051">
    <property type="entry name" value="Helical_ferredxn"/>
</dbReference>
<evidence type="ECO:0000313" key="10">
    <source>
        <dbReference type="Proteomes" id="UP000030185"/>
    </source>
</evidence>
<dbReference type="GO" id="GO:0005886">
    <property type="term" value="C:plasma membrane"/>
    <property type="evidence" value="ECO:0007669"/>
    <property type="project" value="TreeGrafter"/>
</dbReference>
<keyword evidence="3" id="KW-0479">Metal-binding</keyword>
<dbReference type="Pfam" id="PF12801">
    <property type="entry name" value="Fer4_5"/>
    <property type="match status" value="1"/>
</dbReference>
<dbReference type="PROSITE" id="PS51379">
    <property type="entry name" value="4FE4S_FER_2"/>
    <property type="match status" value="1"/>
</dbReference>
<proteinExistence type="predicted"/>
<reference evidence="9 10" key="1">
    <citation type="submission" date="2014-09" db="EMBL/GenBank/DDBJ databases">
        <title>Sporocytophaga myxococcoides PG-01 genome sequencing.</title>
        <authorList>
            <person name="Liu L."/>
            <person name="Gao P.J."/>
            <person name="Chen G.J."/>
            <person name="Wang L.S."/>
        </authorList>
    </citation>
    <scope>NUCLEOTIDE SEQUENCE [LARGE SCALE GENOMIC DNA]</scope>
    <source>
        <strain evidence="9 10">PG-01</strain>
    </source>
</reference>
<feature type="transmembrane region" description="Helical" evidence="7">
    <location>
        <begin position="165"/>
        <end position="184"/>
    </location>
</feature>
<dbReference type="Pfam" id="PF13746">
    <property type="entry name" value="Fer4_18"/>
    <property type="match status" value="1"/>
</dbReference>
<dbReference type="Gene3D" id="2.60.40.10">
    <property type="entry name" value="Immunoglobulins"/>
    <property type="match status" value="1"/>
</dbReference>
<evidence type="ECO:0000256" key="3">
    <source>
        <dbReference type="ARBA" id="ARBA00022723"/>
    </source>
</evidence>
<dbReference type="InterPro" id="IPR051684">
    <property type="entry name" value="Electron_Trans/Redox"/>
</dbReference>
<dbReference type="OrthoDB" id="9811700at2"/>
<keyword evidence="10" id="KW-1185">Reference proteome</keyword>
<keyword evidence="7" id="KW-1133">Transmembrane helix</keyword>
<dbReference type="InterPro" id="IPR014116">
    <property type="entry name" value="Cyt_c_oxidase_cbb3_FixG"/>
</dbReference>
<keyword evidence="2" id="KW-0004">4Fe-4S</keyword>
<dbReference type="EMBL" id="BBLT01000006">
    <property type="protein sequence ID" value="GAL85919.1"/>
    <property type="molecule type" value="Genomic_DNA"/>
</dbReference>
<protein>
    <recommendedName>
        <fullName evidence="8">4Fe-4S ferredoxin-type domain-containing protein</fullName>
    </recommendedName>
</protein>
<dbReference type="RefSeq" id="WP_045464991.1">
    <property type="nucleotide sequence ID" value="NZ_BBLT01000006.1"/>
</dbReference>
<dbReference type="Pfam" id="PF11614">
    <property type="entry name" value="FixG_C"/>
    <property type="match status" value="1"/>
</dbReference>
<keyword evidence="1" id="KW-0813">Transport</keyword>
<keyword evidence="4" id="KW-0249">Electron transport</keyword>
<dbReference type="eggNOG" id="COG0348">
    <property type="taxonomic scope" value="Bacteria"/>
</dbReference>
<keyword evidence="7" id="KW-0812">Transmembrane</keyword>
<accession>A0A098LHK1</accession>
<dbReference type="InterPro" id="IPR017900">
    <property type="entry name" value="4Fe4S_Fe_S_CS"/>
</dbReference>
<keyword evidence="5" id="KW-0408">Iron</keyword>
<dbReference type="Gene3D" id="1.10.1060.10">
    <property type="entry name" value="Alpha-helical ferredoxin"/>
    <property type="match status" value="1"/>
</dbReference>
<evidence type="ECO:0000256" key="2">
    <source>
        <dbReference type="ARBA" id="ARBA00022485"/>
    </source>
</evidence>
<dbReference type="STRING" id="153721.MYP_3148"/>
<evidence type="ECO:0000256" key="1">
    <source>
        <dbReference type="ARBA" id="ARBA00022448"/>
    </source>
</evidence>
<gene>
    <name evidence="9" type="ORF">MYP_3148</name>
</gene>
<dbReference type="PANTHER" id="PTHR30176:SF3">
    <property type="entry name" value="FERREDOXIN-TYPE PROTEIN NAPH"/>
    <property type="match status" value="1"/>
</dbReference>
<dbReference type="PANTHER" id="PTHR30176">
    <property type="entry name" value="FERREDOXIN-TYPE PROTEIN NAPH"/>
    <property type="match status" value="1"/>
</dbReference>
<keyword evidence="6" id="KW-0411">Iron-sulfur</keyword>
<evidence type="ECO:0000256" key="5">
    <source>
        <dbReference type="ARBA" id="ARBA00023004"/>
    </source>
</evidence>
<keyword evidence="7" id="KW-0472">Membrane</keyword>
<dbReference type="InterPro" id="IPR017896">
    <property type="entry name" value="4Fe4S_Fe-S-bd"/>
</dbReference>
<feature type="transmembrane region" description="Helical" evidence="7">
    <location>
        <begin position="90"/>
        <end position="111"/>
    </location>
</feature>
<evidence type="ECO:0000256" key="7">
    <source>
        <dbReference type="SAM" id="Phobius"/>
    </source>
</evidence>
<dbReference type="PROSITE" id="PS00198">
    <property type="entry name" value="4FE4S_FER_1"/>
    <property type="match status" value="1"/>
</dbReference>
<evidence type="ECO:0000259" key="8">
    <source>
        <dbReference type="PROSITE" id="PS51379"/>
    </source>
</evidence>
<dbReference type="Proteomes" id="UP000030185">
    <property type="component" value="Unassembled WGS sequence"/>
</dbReference>
<dbReference type="SUPFAM" id="SSF54862">
    <property type="entry name" value="4Fe-4S ferredoxins"/>
    <property type="match status" value="1"/>
</dbReference>
<feature type="transmembrane region" description="Helical" evidence="7">
    <location>
        <begin position="199"/>
        <end position="217"/>
    </location>
</feature>
<comment type="caution">
    <text evidence="9">The sequence shown here is derived from an EMBL/GenBank/DDBJ whole genome shotgun (WGS) entry which is preliminary data.</text>
</comment>
<feature type="transmembrane region" description="Helical" evidence="7">
    <location>
        <begin position="341"/>
        <end position="361"/>
    </location>
</feature>
<evidence type="ECO:0000256" key="6">
    <source>
        <dbReference type="ARBA" id="ARBA00023014"/>
    </source>
</evidence>
<dbReference type="GO" id="GO:0051539">
    <property type="term" value="F:4 iron, 4 sulfur cluster binding"/>
    <property type="evidence" value="ECO:0007669"/>
    <property type="project" value="UniProtKB-KW"/>
</dbReference>
<sequence>MEKSDLTNVNQDKSFRDSISTVDRSGKRIWLYPKNSKGKLTNYRYLLSLLFIGMMIAGTFIKIDEEPLLLLNIVERKFIILGKIFWPQDFHIFLLIMIAFVVFIGIFTMVYGRVFCGWICPQTIFMESVFRKIEYWIEGDWKTRAVLDKAPLSTEKIFKKVSKHFIFFSISFMIASIFLSYIMGVEKVMKLMHENPSNHLGLFTSHLIFSFAFYWVFSRIREQVCTTICPYGRLQGVLLDKNSLIVAYDYVRGEKRGKLKAKESRKEAGKGDCIDCNQCVNVCPMGIDIRNGTQMECTNCTACIDACNFIMRNVGLQEGLIRMDSEEGIAESKPFKITARIAVYTSVLLVLIGFIFALLLMRADIETSILRTPGVSFQELPDNKVSNLYNIKMINKTNKEIQVKIKVLSENGEIKLVGKEPVIPSQGTAETAAFIVLSKADITKVKTKIKIGVYSDGKELETLTTSFIGPLN</sequence>
<name>A0A098LHK1_9BACT</name>
<feature type="domain" description="4Fe-4S ferredoxin-type" evidence="8">
    <location>
        <begin position="264"/>
        <end position="292"/>
    </location>
</feature>